<dbReference type="Proteomes" id="UP001060085">
    <property type="component" value="Linkage Group LG04"/>
</dbReference>
<organism evidence="1 2">
    <name type="scientific">Catharanthus roseus</name>
    <name type="common">Madagascar periwinkle</name>
    <name type="synonym">Vinca rosea</name>
    <dbReference type="NCBI Taxonomy" id="4058"/>
    <lineage>
        <taxon>Eukaryota</taxon>
        <taxon>Viridiplantae</taxon>
        <taxon>Streptophyta</taxon>
        <taxon>Embryophyta</taxon>
        <taxon>Tracheophyta</taxon>
        <taxon>Spermatophyta</taxon>
        <taxon>Magnoliopsida</taxon>
        <taxon>eudicotyledons</taxon>
        <taxon>Gunneridae</taxon>
        <taxon>Pentapetalae</taxon>
        <taxon>asterids</taxon>
        <taxon>lamiids</taxon>
        <taxon>Gentianales</taxon>
        <taxon>Apocynaceae</taxon>
        <taxon>Rauvolfioideae</taxon>
        <taxon>Vinceae</taxon>
        <taxon>Catharanthinae</taxon>
        <taxon>Catharanthus</taxon>
    </lineage>
</organism>
<evidence type="ECO:0000313" key="2">
    <source>
        <dbReference type="Proteomes" id="UP001060085"/>
    </source>
</evidence>
<gene>
    <name evidence="1" type="ORF">M9H77_18685</name>
</gene>
<dbReference type="EMBL" id="CM044704">
    <property type="protein sequence ID" value="KAI5668832.1"/>
    <property type="molecule type" value="Genomic_DNA"/>
</dbReference>
<sequence>MGEKSTKSNKLSQAQDVVDRKVIHYEKKNTCTFVEEEKSRVEKVKSVVSTKESEGKQKESECLIEKYESLKEEQEKGKQDESEKSEETKEEMSLIIFDIQPQLLNFLTTTCQTKPNHRMKA</sequence>
<comment type="caution">
    <text evidence="1">The sequence shown here is derived from an EMBL/GenBank/DDBJ whole genome shotgun (WGS) entry which is preliminary data.</text>
</comment>
<protein>
    <submittedName>
        <fullName evidence="1">Uncharacterized protein</fullName>
    </submittedName>
</protein>
<reference evidence="2" key="1">
    <citation type="journal article" date="2023" name="Nat. Plants">
        <title>Single-cell RNA sequencing provides a high-resolution roadmap for understanding the multicellular compartmentation of specialized metabolism.</title>
        <authorList>
            <person name="Sun S."/>
            <person name="Shen X."/>
            <person name="Li Y."/>
            <person name="Li Y."/>
            <person name="Wang S."/>
            <person name="Li R."/>
            <person name="Zhang H."/>
            <person name="Shen G."/>
            <person name="Guo B."/>
            <person name="Wei J."/>
            <person name="Xu J."/>
            <person name="St-Pierre B."/>
            <person name="Chen S."/>
            <person name="Sun C."/>
        </authorList>
    </citation>
    <scope>NUCLEOTIDE SEQUENCE [LARGE SCALE GENOMIC DNA]</scope>
</reference>
<name>A0ACC0B872_CATRO</name>
<proteinExistence type="predicted"/>
<accession>A0ACC0B872</accession>
<keyword evidence="2" id="KW-1185">Reference proteome</keyword>
<evidence type="ECO:0000313" key="1">
    <source>
        <dbReference type="EMBL" id="KAI5668832.1"/>
    </source>
</evidence>